<name>A0A6A5HMM4_CAERE</name>
<proteinExistence type="predicted"/>
<evidence type="ECO:0000313" key="2">
    <source>
        <dbReference type="Proteomes" id="UP000483820"/>
    </source>
</evidence>
<protein>
    <submittedName>
        <fullName evidence="1">Uncharacterized protein</fullName>
    </submittedName>
</protein>
<organism evidence="1 2">
    <name type="scientific">Caenorhabditis remanei</name>
    <name type="common">Caenorhabditis vulgaris</name>
    <dbReference type="NCBI Taxonomy" id="31234"/>
    <lineage>
        <taxon>Eukaryota</taxon>
        <taxon>Metazoa</taxon>
        <taxon>Ecdysozoa</taxon>
        <taxon>Nematoda</taxon>
        <taxon>Chromadorea</taxon>
        <taxon>Rhabditida</taxon>
        <taxon>Rhabditina</taxon>
        <taxon>Rhabditomorpha</taxon>
        <taxon>Rhabditoidea</taxon>
        <taxon>Rhabditidae</taxon>
        <taxon>Peloderinae</taxon>
        <taxon>Caenorhabditis</taxon>
    </lineage>
</organism>
<comment type="caution">
    <text evidence="1">The sequence shown here is derived from an EMBL/GenBank/DDBJ whole genome shotgun (WGS) entry which is preliminary data.</text>
</comment>
<gene>
    <name evidence="1" type="ORF">GCK72_007616</name>
</gene>
<sequence length="135" mass="15985">MNDTLSEWTIEKVLDMRKEILDKQKDIEKSNLEIVEMLKLCDEKIEKLSNQQQEKFDSIQTKLDKIVEILKPEVSSEVVEDNNSAYPTAHVNSTQNLVKNEEMISTFGKYFVLKHKFTNVSRLTTKQWLRRTFWC</sequence>
<dbReference type="GeneID" id="78774469"/>
<evidence type="ECO:0000313" key="1">
    <source>
        <dbReference type="EMBL" id="KAF1767657.1"/>
    </source>
</evidence>
<reference evidence="1 2" key="1">
    <citation type="submission" date="2019-12" db="EMBL/GenBank/DDBJ databases">
        <title>Chromosome-level assembly of the Caenorhabditis remanei genome.</title>
        <authorList>
            <person name="Teterina A.A."/>
            <person name="Willis J.H."/>
            <person name="Phillips P.C."/>
        </authorList>
    </citation>
    <scope>NUCLEOTIDE SEQUENCE [LARGE SCALE GENOMIC DNA]</scope>
    <source>
        <strain evidence="1 2">PX506</strain>
        <tissue evidence="1">Whole organism</tissue>
    </source>
</reference>
<accession>A0A6A5HMM4</accession>
<dbReference type="RefSeq" id="XP_053590523.1">
    <property type="nucleotide sequence ID" value="XM_053726329.1"/>
</dbReference>
<dbReference type="EMBL" id="WUAV01000002">
    <property type="protein sequence ID" value="KAF1767657.1"/>
    <property type="molecule type" value="Genomic_DNA"/>
</dbReference>
<dbReference type="AlphaFoldDB" id="A0A6A5HMM4"/>
<dbReference type="Proteomes" id="UP000483820">
    <property type="component" value="Chromosome II"/>
</dbReference>
<dbReference type="CTD" id="78774469"/>
<dbReference type="KEGG" id="crq:GCK72_007616"/>